<keyword evidence="3" id="KW-1185">Reference proteome</keyword>
<gene>
    <name evidence="2" type="primary">Contig17420.g18531</name>
    <name evidence="2" type="ORF">STYLEM_7904</name>
</gene>
<name>A0A078A9R3_STYLE</name>
<dbReference type="SUPFAM" id="SSF103657">
    <property type="entry name" value="BAR/IMD domain-like"/>
    <property type="match status" value="1"/>
</dbReference>
<dbReference type="AlphaFoldDB" id="A0A078A9R3"/>
<evidence type="ECO:0000313" key="2">
    <source>
        <dbReference type="EMBL" id="CDW78919.1"/>
    </source>
</evidence>
<evidence type="ECO:0000313" key="3">
    <source>
        <dbReference type="Proteomes" id="UP000039865"/>
    </source>
</evidence>
<protein>
    <recommendedName>
        <fullName evidence="4">F-BAR domain-containing protein</fullName>
    </recommendedName>
</protein>
<organism evidence="2 3">
    <name type="scientific">Stylonychia lemnae</name>
    <name type="common">Ciliate</name>
    <dbReference type="NCBI Taxonomy" id="5949"/>
    <lineage>
        <taxon>Eukaryota</taxon>
        <taxon>Sar</taxon>
        <taxon>Alveolata</taxon>
        <taxon>Ciliophora</taxon>
        <taxon>Intramacronucleata</taxon>
        <taxon>Spirotrichea</taxon>
        <taxon>Stichotrichia</taxon>
        <taxon>Sporadotrichida</taxon>
        <taxon>Oxytrichidae</taxon>
        <taxon>Stylonychinae</taxon>
        <taxon>Stylonychia</taxon>
    </lineage>
</organism>
<evidence type="ECO:0008006" key="4">
    <source>
        <dbReference type="Google" id="ProtNLM"/>
    </source>
</evidence>
<dbReference type="Gene3D" id="1.20.1270.60">
    <property type="entry name" value="Arfaptin homology (AH) domain/BAR domain"/>
    <property type="match status" value="1"/>
</dbReference>
<feature type="compositionally biased region" description="Polar residues" evidence="1">
    <location>
        <begin position="652"/>
        <end position="677"/>
    </location>
</feature>
<accession>A0A078A9R3</accession>
<dbReference type="EMBL" id="CCKQ01007536">
    <property type="protein sequence ID" value="CDW78919.1"/>
    <property type="molecule type" value="Genomic_DNA"/>
</dbReference>
<reference evidence="2 3" key="1">
    <citation type="submission" date="2014-06" db="EMBL/GenBank/DDBJ databases">
        <authorList>
            <person name="Swart Estienne"/>
        </authorList>
    </citation>
    <scope>NUCLEOTIDE SEQUENCE [LARGE SCALE GENOMIC DNA]</scope>
    <source>
        <strain evidence="2 3">130c</strain>
    </source>
</reference>
<sequence length="677" mass="79817">MNNLSFSTSFKESPLYQFYHDFEVQRNFYHQRKKEIEELVILFQDRVEAEKIYAARLQKIAQNKLKSITIGKLSEEIDAFKLDCKSKAFQAEELAENMQHDCISMLKEIVNRQEELSFNQKMEGRILISNLHDFDTQVKQKATAYFRAAKDAEESVVYYEENAKYSIELKYQQKQFAFEHMIGNLKKAKEKESQYKEVIDNANSYLLEFRTKIESLCEQLKQFESERCENVHSAINKFVVYEMSAEMNNKYDVNNFSKLLEEYKNEEELMCIYKYLFPNYDPSQILQTQSHEDDANNQNDNRESPSKKKYKLNLKFQFAPYESKKINVFQIQGHQLTPPREKITQYSNNQDLMKFIVSRIFTEVLLHEEYYLTLNKQFKTQEGRTHFLNILERRFNLDSKVLLGKNSFQNLKEALDVFLFESNKENDIENAARVINYLDVFYLKNGAVQTKENQNNQYQIEGAQQISNMQSGSLKFAIKDHSIWKEDKVWKKMIQQGLEFVNLKNSLENVQNKDEETKRGDEIDQEQETNTLRFQVIEKVINEMIAFQVPSPVVKLVLQENEHVLRILEASFQSLQERVHQYILKRDQEAQPDQKRKPQAQKGIPDWLQELYDPFEGLISTSSSQQQFSARDSVARNLAMTFKDLIKPKQSFGESPQQYSSTDRSTDISNIANNESL</sequence>
<feature type="region of interest" description="Disordered" evidence="1">
    <location>
        <begin position="649"/>
        <end position="677"/>
    </location>
</feature>
<evidence type="ECO:0000256" key="1">
    <source>
        <dbReference type="SAM" id="MobiDB-lite"/>
    </source>
</evidence>
<proteinExistence type="predicted"/>
<dbReference type="InterPro" id="IPR027267">
    <property type="entry name" value="AH/BAR_dom_sf"/>
</dbReference>
<dbReference type="Proteomes" id="UP000039865">
    <property type="component" value="Unassembled WGS sequence"/>
</dbReference>
<dbReference type="InParanoid" id="A0A078A9R3"/>